<dbReference type="EMBL" id="SAYI01000021">
    <property type="protein sequence ID" value="TXJ53983.1"/>
    <property type="molecule type" value="Genomic_DNA"/>
</dbReference>
<accession>A0A5C8FWA8</accession>
<organism evidence="1 2">
    <name type="scientific">Brachyspira aalborgi</name>
    <dbReference type="NCBI Taxonomy" id="29522"/>
    <lineage>
        <taxon>Bacteria</taxon>
        <taxon>Pseudomonadati</taxon>
        <taxon>Spirochaetota</taxon>
        <taxon>Spirochaetia</taxon>
        <taxon>Brachyspirales</taxon>
        <taxon>Brachyspiraceae</taxon>
        <taxon>Brachyspira</taxon>
    </lineage>
</organism>
<evidence type="ECO:0000313" key="2">
    <source>
        <dbReference type="Proteomes" id="UP000322327"/>
    </source>
</evidence>
<dbReference type="RefSeq" id="WP_147531849.1">
    <property type="nucleotide sequence ID" value="NZ_SAYI01000021.1"/>
</dbReference>
<name>A0A5C8FWA8_9SPIR</name>
<dbReference type="AlphaFoldDB" id="A0A5C8FWA8"/>
<comment type="caution">
    <text evidence="1">The sequence shown here is derived from an EMBL/GenBank/DDBJ whole genome shotgun (WGS) entry which is preliminary data.</text>
</comment>
<sequence>MTSKTINKIVWWIPFRESRDNVRNYLRFKYLTYIPCLDIGTVKNFRKRIKEDSNFLYKYINLIKNFDYDSFKILNDIVAKVCNYNNIEEEFYFNFYETKELTKFILEYPKKIKK</sequence>
<reference evidence="1 2" key="1">
    <citation type="journal article" date="1992" name="Lakartidningen">
        <title>[Penicillin V and not amoxicillin is the first choice preparation in acute otitis].</title>
        <authorList>
            <person name="Kamme C."/>
            <person name="Lundgren K."/>
            <person name="Prellner K."/>
        </authorList>
    </citation>
    <scope>NUCLEOTIDE SEQUENCE [LARGE SCALE GENOMIC DNA]</scope>
    <source>
        <strain evidence="1 2">PC3053II</strain>
    </source>
</reference>
<gene>
    <name evidence="1" type="ORF">EPJ76_11305</name>
</gene>
<protein>
    <submittedName>
        <fullName evidence="1">Uncharacterized protein</fullName>
    </submittedName>
</protein>
<dbReference type="Proteomes" id="UP000322327">
    <property type="component" value="Unassembled WGS sequence"/>
</dbReference>
<evidence type="ECO:0000313" key="1">
    <source>
        <dbReference type="EMBL" id="TXJ53983.1"/>
    </source>
</evidence>
<proteinExistence type="predicted"/>